<dbReference type="KEGG" id="whj:H9Q79_14085"/>
<dbReference type="CDD" id="cd01392">
    <property type="entry name" value="HTH_LacI"/>
    <property type="match status" value="1"/>
</dbReference>
<dbReference type="InterPro" id="IPR046335">
    <property type="entry name" value="LacI/GalR-like_sensor"/>
</dbReference>
<dbReference type="GO" id="GO:0003700">
    <property type="term" value="F:DNA-binding transcription factor activity"/>
    <property type="evidence" value="ECO:0007669"/>
    <property type="project" value="TreeGrafter"/>
</dbReference>
<dbReference type="Proteomes" id="UP000515860">
    <property type="component" value="Chromosome"/>
</dbReference>
<dbReference type="PROSITE" id="PS50932">
    <property type="entry name" value="HTH_LACI_2"/>
    <property type="match status" value="1"/>
</dbReference>
<keyword evidence="3" id="KW-0804">Transcription</keyword>
<dbReference type="InterPro" id="IPR010982">
    <property type="entry name" value="Lambda_DNA-bd_dom_sf"/>
</dbReference>
<dbReference type="CDD" id="cd06267">
    <property type="entry name" value="PBP1_LacI_sugar_binding-like"/>
    <property type="match status" value="1"/>
</dbReference>
<feature type="domain" description="HTH cro/C1-type" evidence="5">
    <location>
        <begin position="5"/>
        <end position="36"/>
    </location>
</feature>
<keyword evidence="7" id="KW-1185">Reference proteome</keyword>
<evidence type="ECO:0000313" key="7">
    <source>
        <dbReference type="Proteomes" id="UP000515860"/>
    </source>
</evidence>
<dbReference type="PROSITE" id="PS00356">
    <property type="entry name" value="HTH_LACI_1"/>
    <property type="match status" value="1"/>
</dbReference>
<feature type="domain" description="HTH lacI-type" evidence="4">
    <location>
        <begin position="4"/>
        <end position="56"/>
    </location>
</feature>
<dbReference type="InterPro" id="IPR000843">
    <property type="entry name" value="HTH_LacI"/>
</dbReference>
<evidence type="ECO:0000259" key="5">
    <source>
        <dbReference type="PROSITE" id="PS50943"/>
    </source>
</evidence>
<dbReference type="Pfam" id="PF13377">
    <property type="entry name" value="Peripla_BP_3"/>
    <property type="match status" value="1"/>
</dbReference>
<evidence type="ECO:0000256" key="3">
    <source>
        <dbReference type="ARBA" id="ARBA00023163"/>
    </source>
</evidence>
<evidence type="ECO:0000313" key="6">
    <source>
        <dbReference type="EMBL" id="QNM08008.1"/>
    </source>
</evidence>
<dbReference type="PROSITE" id="PS50943">
    <property type="entry name" value="HTH_CROC1"/>
    <property type="match status" value="1"/>
</dbReference>
<sequence>MNGIKDVAQKAGVSISTVSNVLNGKRYVSPELAQRVRAAARELAYEANPIAQRMKSNHSGIIGIITGDMYGVFYPYIVKGISEIATERGYQIVLSDARSAYGDRSAENYEFELFQQYINNRVDGIIFASVASKEHIERYCRKLLEAVNKFKPTPLVSLERDLTPYGIDSVYFDGFENSRMAVRHLIDCGCRKICHISGPGYMEIAEERIEGYLNVMNEYGLEVNERKMIAKGNYSHQGGYLAMKELLENVPDLDGIFCGNDQMAIGALKVLKEYGKEVPRDIKLIGYDDIFIASIVEPSLSTIHIKKKHAGIEAAKILLDRIENPGNCESVNKVLMDGRLVVRKSTMASAPEDWILSEW</sequence>
<name>A0A7G9GB26_9FIRM</name>
<dbReference type="AlphaFoldDB" id="A0A7G9GB26"/>
<evidence type="ECO:0000259" key="4">
    <source>
        <dbReference type="PROSITE" id="PS50932"/>
    </source>
</evidence>
<dbReference type="PANTHER" id="PTHR30146:SF109">
    <property type="entry name" value="HTH-TYPE TRANSCRIPTIONAL REGULATOR GALS"/>
    <property type="match status" value="1"/>
</dbReference>
<dbReference type="SMART" id="SM00354">
    <property type="entry name" value="HTH_LACI"/>
    <property type="match status" value="1"/>
</dbReference>
<gene>
    <name evidence="6" type="ORF">H9Q79_14085</name>
</gene>
<dbReference type="InterPro" id="IPR001387">
    <property type="entry name" value="Cro/C1-type_HTH"/>
</dbReference>
<evidence type="ECO:0000256" key="1">
    <source>
        <dbReference type="ARBA" id="ARBA00023015"/>
    </source>
</evidence>
<dbReference type="SUPFAM" id="SSF47413">
    <property type="entry name" value="lambda repressor-like DNA-binding domains"/>
    <property type="match status" value="1"/>
</dbReference>
<keyword evidence="1" id="KW-0805">Transcription regulation</keyword>
<evidence type="ECO:0000256" key="2">
    <source>
        <dbReference type="ARBA" id="ARBA00023125"/>
    </source>
</evidence>
<reference evidence="6 7" key="1">
    <citation type="submission" date="2020-08" db="EMBL/GenBank/DDBJ databases">
        <authorList>
            <person name="Liu C."/>
            <person name="Sun Q."/>
        </authorList>
    </citation>
    <scope>NUCLEOTIDE SEQUENCE [LARGE SCALE GENOMIC DNA]</scope>
    <source>
        <strain evidence="6 7">NSJ-29</strain>
    </source>
</reference>
<accession>A0A7G9GB26</accession>
<protein>
    <submittedName>
        <fullName evidence="6">LacI family DNA-binding transcriptional regulator</fullName>
    </submittedName>
</protein>
<dbReference type="Pfam" id="PF00356">
    <property type="entry name" value="LacI"/>
    <property type="match status" value="1"/>
</dbReference>
<dbReference type="EMBL" id="CP060635">
    <property type="protein sequence ID" value="QNM08008.1"/>
    <property type="molecule type" value="Genomic_DNA"/>
</dbReference>
<dbReference type="PRINTS" id="PR00036">
    <property type="entry name" value="HTHLACI"/>
</dbReference>
<proteinExistence type="predicted"/>
<dbReference type="InterPro" id="IPR028082">
    <property type="entry name" value="Peripla_BP_I"/>
</dbReference>
<dbReference type="PANTHER" id="PTHR30146">
    <property type="entry name" value="LACI-RELATED TRANSCRIPTIONAL REPRESSOR"/>
    <property type="match status" value="1"/>
</dbReference>
<dbReference type="RefSeq" id="WP_249328560.1">
    <property type="nucleotide sequence ID" value="NZ_CP060635.1"/>
</dbReference>
<dbReference type="Gene3D" id="3.40.50.2300">
    <property type="match status" value="2"/>
</dbReference>
<dbReference type="Gene3D" id="1.10.260.40">
    <property type="entry name" value="lambda repressor-like DNA-binding domains"/>
    <property type="match status" value="1"/>
</dbReference>
<dbReference type="GO" id="GO:0000976">
    <property type="term" value="F:transcription cis-regulatory region binding"/>
    <property type="evidence" value="ECO:0007669"/>
    <property type="project" value="TreeGrafter"/>
</dbReference>
<keyword evidence="2 6" id="KW-0238">DNA-binding</keyword>
<dbReference type="SUPFAM" id="SSF53822">
    <property type="entry name" value="Periplasmic binding protein-like I"/>
    <property type="match status" value="1"/>
</dbReference>
<organism evidence="6 7">
    <name type="scientific">Wansuia hejianensis</name>
    <dbReference type="NCBI Taxonomy" id="2763667"/>
    <lineage>
        <taxon>Bacteria</taxon>
        <taxon>Bacillati</taxon>
        <taxon>Bacillota</taxon>
        <taxon>Clostridia</taxon>
        <taxon>Lachnospirales</taxon>
        <taxon>Lachnospiraceae</taxon>
        <taxon>Wansuia</taxon>
    </lineage>
</organism>